<dbReference type="EMBL" id="GGEC01071680">
    <property type="protein sequence ID" value="MBX52164.1"/>
    <property type="molecule type" value="Transcribed_RNA"/>
</dbReference>
<accession>A0A2P2PBR4</accession>
<dbReference type="AlphaFoldDB" id="A0A2P2PBR4"/>
<protein>
    <submittedName>
        <fullName evidence="2">Chloroplast aldolase</fullName>
    </submittedName>
</protein>
<evidence type="ECO:0000313" key="2">
    <source>
        <dbReference type="EMBL" id="MBX52164.1"/>
    </source>
</evidence>
<reference evidence="2" key="1">
    <citation type="submission" date="2018-02" db="EMBL/GenBank/DDBJ databases">
        <title>Rhizophora mucronata_Transcriptome.</title>
        <authorList>
            <person name="Meera S.P."/>
            <person name="Sreeshan A."/>
            <person name="Augustine A."/>
        </authorList>
    </citation>
    <scope>NUCLEOTIDE SEQUENCE</scope>
    <source>
        <tissue evidence="2">Leaf</tissue>
    </source>
</reference>
<organism evidence="2">
    <name type="scientific">Rhizophora mucronata</name>
    <name type="common">Asiatic mangrove</name>
    <dbReference type="NCBI Taxonomy" id="61149"/>
    <lineage>
        <taxon>Eukaryota</taxon>
        <taxon>Viridiplantae</taxon>
        <taxon>Streptophyta</taxon>
        <taxon>Embryophyta</taxon>
        <taxon>Tracheophyta</taxon>
        <taxon>Spermatophyta</taxon>
        <taxon>Magnoliopsida</taxon>
        <taxon>eudicotyledons</taxon>
        <taxon>Gunneridae</taxon>
        <taxon>Pentapetalae</taxon>
        <taxon>rosids</taxon>
        <taxon>fabids</taxon>
        <taxon>Malpighiales</taxon>
        <taxon>Rhizophoraceae</taxon>
        <taxon>Rhizophora</taxon>
    </lineage>
</organism>
<feature type="region of interest" description="Disordered" evidence="1">
    <location>
        <begin position="1"/>
        <end position="28"/>
    </location>
</feature>
<evidence type="ECO:0000256" key="1">
    <source>
        <dbReference type="SAM" id="MobiDB-lite"/>
    </source>
</evidence>
<sequence>MVRSTADRSPTGVLSLPSLSPDPRQCLH</sequence>
<name>A0A2P2PBR4_RHIMU</name>
<proteinExistence type="predicted"/>